<dbReference type="InterPro" id="IPR003428">
    <property type="entry name" value="MAM33"/>
</dbReference>
<feature type="compositionally biased region" description="Acidic residues" evidence="1">
    <location>
        <begin position="100"/>
        <end position="120"/>
    </location>
</feature>
<dbReference type="Proteomes" id="UP001491310">
    <property type="component" value="Unassembled WGS sequence"/>
</dbReference>
<reference evidence="2 3" key="1">
    <citation type="journal article" date="2024" name="Nat. Commun.">
        <title>Phylogenomics reveals the evolutionary origins of lichenization in chlorophyte algae.</title>
        <authorList>
            <person name="Puginier C."/>
            <person name="Libourel C."/>
            <person name="Otte J."/>
            <person name="Skaloud P."/>
            <person name="Haon M."/>
            <person name="Grisel S."/>
            <person name="Petersen M."/>
            <person name="Berrin J.G."/>
            <person name="Delaux P.M."/>
            <person name="Dal Grande F."/>
            <person name="Keller J."/>
        </authorList>
    </citation>
    <scope>NUCLEOTIDE SEQUENCE [LARGE SCALE GENOMIC DNA]</scope>
    <source>
        <strain evidence="2 3">SAG 216-7</strain>
    </source>
</reference>
<proteinExistence type="predicted"/>
<evidence type="ECO:0000313" key="2">
    <source>
        <dbReference type="EMBL" id="KAK9904699.1"/>
    </source>
</evidence>
<evidence type="ECO:0000313" key="3">
    <source>
        <dbReference type="Proteomes" id="UP001491310"/>
    </source>
</evidence>
<dbReference type="EMBL" id="JALJOT010000012">
    <property type="protein sequence ID" value="KAK9904699.1"/>
    <property type="molecule type" value="Genomic_DNA"/>
</dbReference>
<name>A0ABR2YFV1_9CHLO</name>
<dbReference type="SUPFAM" id="SSF54529">
    <property type="entry name" value="Mitochondrial glycoprotein MAM33-like"/>
    <property type="match status" value="1"/>
</dbReference>
<gene>
    <name evidence="2" type="ORF">WJX75_000775</name>
</gene>
<protein>
    <recommendedName>
        <fullName evidence="4">Mitochondrial glyco protein</fullName>
    </recommendedName>
</protein>
<keyword evidence="3" id="KW-1185">Reference proteome</keyword>
<accession>A0ABR2YFV1</accession>
<evidence type="ECO:0008006" key="4">
    <source>
        <dbReference type="Google" id="ProtNLM"/>
    </source>
</evidence>
<dbReference type="PANTHER" id="PTHR10826">
    <property type="entry name" value="COMPLEMENT COMPONENT 1"/>
    <property type="match status" value="1"/>
</dbReference>
<evidence type="ECO:0000256" key="1">
    <source>
        <dbReference type="SAM" id="MobiDB-lite"/>
    </source>
</evidence>
<feature type="region of interest" description="Disordered" evidence="1">
    <location>
        <begin position="50"/>
        <end position="71"/>
    </location>
</feature>
<dbReference type="Gene3D" id="3.10.280.10">
    <property type="entry name" value="Mitochondrial glycoprotein"/>
    <property type="match status" value="1"/>
</dbReference>
<dbReference type="InterPro" id="IPR036561">
    <property type="entry name" value="MAM33_sf"/>
</dbReference>
<dbReference type="Pfam" id="PF02330">
    <property type="entry name" value="MAM33"/>
    <property type="match status" value="1"/>
</dbReference>
<sequence>MVNSWQQFSIVGAGAMMALESRGPNGSRSISQNGSHFRCFSRTLLSHQTDNYTKPELPDLPEGWSLSEKEGNSKVSLTREVGEEAIQVDFVAREYGNLSFDEDEEANEDDEDAEDDDDYSDNSMTLEVAVMKENAEKALIFEVETDGEYLRILDVSLESVREDEEPDDEDEETVYGGPVFTELDDKLQTAFVDYLEERGVNAELGRYILDFAEDKEQREYMKWLAGVKKFVEFK</sequence>
<dbReference type="PANTHER" id="PTHR10826:SF1">
    <property type="entry name" value="COMPLEMENT COMPONENT 1 Q SUBCOMPONENT-BINDING PROTEIN, MITOCHONDRIAL"/>
    <property type="match status" value="1"/>
</dbReference>
<organism evidence="2 3">
    <name type="scientific">Coccomyxa subellipsoidea</name>
    <dbReference type="NCBI Taxonomy" id="248742"/>
    <lineage>
        <taxon>Eukaryota</taxon>
        <taxon>Viridiplantae</taxon>
        <taxon>Chlorophyta</taxon>
        <taxon>core chlorophytes</taxon>
        <taxon>Trebouxiophyceae</taxon>
        <taxon>Trebouxiophyceae incertae sedis</taxon>
        <taxon>Coccomyxaceae</taxon>
        <taxon>Coccomyxa</taxon>
    </lineage>
</organism>
<feature type="region of interest" description="Disordered" evidence="1">
    <location>
        <begin position="98"/>
        <end position="120"/>
    </location>
</feature>
<comment type="caution">
    <text evidence="2">The sequence shown here is derived from an EMBL/GenBank/DDBJ whole genome shotgun (WGS) entry which is preliminary data.</text>
</comment>